<name>A0A6A4EY53_9STRA</name>
<keyword evidence="6" id="KW-0449">Lipoprotein</keyword>
<sequence length="785" mass="85788">MPLATSRKPPPALTSKPQAPPSSRPGSAVAKRRWNAPPSDLFPVAATPRTTSKRTERPATATDKHLPGVLTTRQDPREQFRAAIATASAAASASAAPRRGSTSSRKIEESPSPRAKTTRKDQQNVTASPPTGRRLSQPTRLRRASEGHQHVATADADGAVEQVGGAPTAAVSLRADPKRQQLLAREAELTAMQTERRRDSLHSAQVLKSLRRQDVEADDVSPLIEIIYWSPFVEVRRDAAAAIASLSRNTANLELLDEVGTLGVILTMLSSPVDREDSDISHDCAQALAALVRLSSVKTKLLQAPGGIDCVFSLLHTTTDQKLRLTGFEVVARLVTTDEWREAVAKREGFAFMLTCCSGSDSSLGTRGAVAGDTRTRTLAASVLHQLAASCDNRVLFYYSGHFTTLSGLLRDPFLDKDAIFRRELLSFIHLLLSEAENARRFASLGLLPCVLSQTPTHCGDSTCPDQGIHFAAWISFVISPPYALTLCFLLASFRGYSNYPCNAWDILRYGSQRRQPRTRDPIEERERLKEPKQLAATEDDVPPSAHDSPRGLSQASERDYQHYIELLARGVVKCLFGILAGDDFGMKVDALGALAQLTLDAPSRLTLCKPALLSALGQFAFHPLASTRLHVAQIIANFAERPENVLKLMDAGLLPVLVRYVSPVDRGRAIGHSSDKRLSETLLVEATRALAAVSELHVARSRLVESGVLGALMRLVRAPSNRHEMQSYAQSAVRNLRHDAAALRIQAIYRGWHVRTTFAGPKRRQNFRKISMLVEAATASTKQR</sequence>
<dbReference type="GO" id="GO:0071562">
    <property type="term" value="P:nucleus-vacuole junction assembly"/>
    <property type="evidence" value="ECO:0007669"/>
    <property type="project" value="InterPro"/>
</dbReference>
<accession>A0A6A4EY53</accession>
<dbReference type="PROSITE" id="PS50096">
    <property type="entry name" value="IQ"/>
    <property type="match status" value="1"/>
</dbReference>
<keyword evidence="4" id="KW-0677">Repeat</keyword>
<organism evidence="10 11">
    <name type="scientific">Phytophthora fragariae</name>
    <dbReference type="NCBI Taxonomy" id="53985"/>
    <lineage>
        <taxon>Eukaryota</taxon>
        <taxon>Sar</taxon>
        <taxon>Stramenopiles</taxon>
        <taxon>Oomycota</taxon>
        <taxon>Peronosporomycetes</taxon>
        <taxon>Peronosporales</taxon>
        <taxon>Peronosporaceae</taxon>
        <taxon>Phytophthora</taxon>
    </lineage>
</organism>
<feature type="repeat" description="ARM" evidence="8">
    <location>
        <begin position="708"/>
        <end position="737"/>
    </location>
</feature>
<comment type="similarity">
    <text evidence="2">Belongs to the beta-catenin family.</text>
</comment>
<dbReference type="PANTHER" id="PTHR47249">
    <property type="entry name" value="VACUOLAR PROTEIN 8"/>
    <property type="match status" value="1"/>
</dbReference>
<evidence type="ECO:0000313" key="10">
    <source>
        <dbReference type="EMBL" id="KAE9329334.1"/>
    </source>
</evidence>
<comment type="subcellular location">
    <subcellularLocation>
        <location evidence="1">Vacuole membrane</location>
        <topology evidence="1">Lipid-anchor</topology>
    </subcellularLocation>
</comment>
<evidence type="ECO:0000256" key="6">
    <source>
        <dbReference type="ARBA" id="ARBA00023288"/>
    </source>
</evidence>
<dbReference type="PROSITE" id="PS50176">
    <property type="entry name" value="ARM_REPEAT"/>
    <property type="match status" value="1"/>
</dbReference>
<feature type="compositionally biased region" description="Low complexity" evidence="9">
    <location>
        <begin position="81"/>
        <end position="104"/>
    </location>
</feature>
<feature type="compositionally biased region" description="Basic and acidic residues" evidence="9">
    <location>
        <begin position="518"/>
        <end position="533"/>
    </location>
</feature>
<feature type="region of interest" description="Disordered" evidence="9">
    <location>
        <begin position="516"/>
        <end position="555"/>
    </location>
</feature>
<dbReference type="GO" id="GO:0043495">
    <property type="term" value="F:protein-membrane adaptor activity"/>
    <property type="evidence" value="ECO:0007669"/>
    <property type="project" value="InterPro"/>
</dbReference>
<evidence type="ECO:0000256" key="5">
    <source>
        <dbReference type="ARBA" id="ARBA00023136"/>
    </source>
</evidence>
<evidence type="ECO:0000256" key="3">
    <source>
        <dbReference type="ARBA" id="ARBA00022554"/>
    </source>
</evidence>
<dbReference type="Proteomes" id="UP000437068">
    <property type="component" value="Unassembled WGS sequence"/>
</dbReference>
<evidence type="ECO:0000256" key="2">
    <source>
        <dbReference type="ARBA" id="ARBA00005462"/>
    </source>
</evidence>
<dbReference type="EMBL" id="QXGE01000021">
    <property type="protein sequence ID" value="KAE9329334.1"/>
    <property type="molecule type" value="Genomic_DNA"/>
</dbReference>
<comment type="caution">
    <text evidence="10">The sequence shown here is derived from an EMBL/GenBank/DDBJ whole genome shotgun (WGS) entry which is preliminary data.</text>
</comment>
<dbReference type="InterPro" id="IPR016024">
    <property type="entry name" value="ARM-type_fold"/>
</dbReference>
<dbReference type="InterPro" id="IPR045156">
    <property type="entry name" value="Vac8"/>
</dbReference>
<feature type="compositionally biased region" description="Polar residues" evidence="9">
    <location>
        <begin position="123"/>
        <end position="139"/>
    </location>
</feature>
<keyword evidence="5" id="KW-0472">Membrane</keyword>
<keyword evidence="3" id="KW-0926">Vacuole</keyword>
<feature type="region of interest" description="Disordered" evidence="9">
    <location>
        <begin position="1"/>
        <end position="160"/>
    </location>
</feature>
<dbReference type="SUPFAM" id="SSF48371">
    <property type="entry name" value="ARM repeat"/>
    <property type="match status" value="2"/>
</dbReference>
<dbReference type="InterPro" id="IPR000225">
    <property type="entry name" value="Armadillo"/>
</dbReference>
<evidence type="ECO:0000256" key="4">
    <source>
        <dbReference type="ARBA" id="ARBA00022737"/>
    </source>
</evidence>
<dbReference type="GO" id="GO:0005774">
    <property type="term" value="C:vacuolar membrane"/>
    <property type="evidence" value="ECO:0007669"/>
    <property type="project" value="UniProtKB-SubCell"/>
</dbReference>
<proteinExistence type="inferred from homology"/>
<evidence type="ECO:0000256" key="1">
    <source>
        <dbReference type="ARBA" id="ARBA00004592"/>
    </source>
</evidence>
<dbReference type="AlphaFoldDB" id="A0A6A4EY53"/>
<gene>
    <name evidence="10" type="ORF">PF001_g963</name>
</gene>
<evidence type="ECO:0000256" key="9">
    <source>
        <dbReference type="SAM" id="MobiDB-lite"/>
    </source>
</evidence>
<dbReference type="InterPro" id="IPR011989">
    <property type="entry name" value="ARM-like"/>
</dbReference>
<dbReference type="Gene3D" id="1.25.10.10">
    <property type="entry name" value="Leucine-rich Repeat Variant"/>
    <property type="match status" value="2"/>
</dbReference>
<evidence type="ECO:0000256" key="8">
    <source>
        <dbReference type="PROSITE-ProRule" id="PRU00259"/>
    </source>
</evidence>
<protein>
    <recommendedName>
        <fullName evidence="7">Vacuolar protein 8</fullName>
    </recommendedName>
</protein>
<evidence type="ECO:0000313" key="11">
    <source>
        <dbReference type="Proteomes" id="UP000437068"/>
    </source>
</evidence>
<reference evidence="10 11" key="1">
    <citation type="submission" date="2018-08" db="EMBL/GenBank/DDBJ databases">
        <title>Genomic investigation of the strawberry pathogen Phytophthora fragariae indicates pathogenicity is determined by transcriptional variation in three key races.</title>
        <authorList>
            <person name="Adams T.M."/>
            <person name="Armitage A.D."/>
            <person name="Sobczyk M.K."/>
            <person name="Bates H.J."/>
            <person name="Dunwell J.M."/>
            <person name="Nellist C.F."/>
            <person name="Harrison R.J."/>
        </authorList>
    </citation>
    <scope>NUCLEOTIDE SEQUENCE [LARGE SCALE GENOMIC DNA]</scope>
    <source>
        <strain evidence="10 11">A4</strain>
    </source>
</reference>
<evidence type="ECO:0000256" key="7">
    <source>
        <dbReference type="ARBA" id="ARBA00026209"/>
    </source>
</evidence>
<feature type="compositionally biased region" description="Basic and acidic residues" evidence="9">
    <location>
        <begin position="53"/>
        <end position="66"/>
    </location>
</feature>
<feature type="compositionally biased region" description="Pro residues" evidence="9">
    <location>
        <begin position="8"/>
        <end position="23"/>
    </location>
</feature>
<dbReference type="PANTHER" id="PTHR47249:SF1">
    <property type="entry name" value="VACUOLAR PROTEIN 8"/>
    <property type="match status" value="1"/>
</dbReference>